<comment type="caution">
    <text evidence="2">The sequence shown here is derived from an EMBL/GenBank/DDBJ whole genome shotgun (WGS) entry which is preliminary data.</text>
</comment>
<dbReference type="EMBL" id="JNGW01000010">
    <property type="protein sequence ID" value="KDR53855.1"/>
    <property type="molecule type" value="Genomic_DNA"/>
</dbReference>
<feature type="compositionally biased region" description="Basic residues" evidence="1">
    <location>
        <begin position="54"/>
        <end position="65"/>
    </location>
</feature>
<dbReference type="AlphaFoldDB" id="A0A069QM47"/>
<evidence type="ECO:0000313" key="2">
    <source>
        <dbReference type="EMBL" id="KDR53855.1"/>
    </source>
</evidence>
<proteinExistence type="predicted"/>
<dbReference type="HOGENOM" id="CLU_2452131_0_0_10"/>
<feature type="compositionally biased region" description="Basic residues" evidence="1">
    <location>
        <begin position="30"/>
        <end position="47"/>
    </location>
</feature>
<dbReference type="Proteomes" id="UP000027442">
    <property type="component" value="Unassembled WGS sequence"/>
</dbReference>
<evidence type="ECO:0000256" key="1">
    <source>
        <dbReference type="SAM" id="MobiDB-lite"/>
    </source>
</evidence>
<organism evidence="2 3">
    <name type="scientific">Hoylesella loescheii DSM 19665 = JCM 12249 = ATCC 15930</name>
    <dbReference type="NCBI Taxonomy" id="1122985"/>
    <lineage>
        <taxon>Bacteria</taxon>
        <taxon>Pseudomonadati</taxon>
        <taxon>Bacteroidota</taxon>
        <taxon>Bacteroidia</taxon>
        <taxon>Bacteroidales</taxon>
        <taxon>Prevotellaceae</taxon>
        <taxon>Hoylesella</taxon>
    </lineage>
</organism>
<feature type="compositionally biased region" description="Polar residues" evidence="1">
    <location>
        <begin position="18"/>
        <end position="29"/>
    </location>
</feature>
<accession>A0A069QM47</accession>
<name>A0A069QM47_HOYLO</name>
<reference evidence="2 3" key="1">
    <citation type="submission" date="2013-08" db="EMBL/GenBank/DDBJ databases">
        <authorList>
            <person name="Weinstock G."/>
            <person name="Sodergren E."/>
            <person name="Wylie T."/>
            <person name="Fulton L."/>
            <person name="Fulton R."/>
            <person name="Fronick C."/>
            <person name="O'Laughlin M."/>
            <person name="Godfrey J."/>
            <person name="Miner T."/>
            <person name="Herter B."/>
            <person name="Appelbaum E."/>
            <person name="Cordes M."/>
            <person name="Lek S."/>
            <person name="Wollam A."/>
            <person name="Pepin K.H."/>
            <person name="Palsikar V.B."/>
            <person name="Mitreva M."/>
            <person name="Wilson R.K."/>
        </authorList>
    </citation>
    <scope>NUCLEOTIDE SEQUENCE [LARGE SCALE GENOMIC DNA]</scope>
    <source>
        <strain evidence="2 3">ATCC 15930</strain>
    </source>
</reference>
<evidence type="ECO:0000313" key="3">
    <source>
        <dbReference type="Proteomes" id="UP000027442"/>
    </source>
</evidence>
<keyword evidence="3" id="KW-1185">Reference proteome</keyword>
<protein>
    <submittedName>
        <fullName evidence="2">Uncharacterized protein</fullName>
    </submittedName>
</protein>
<feature type="region of interest" description="Disordered" evidence="1">
    <location>
        <begin position="18"/>
        <end position="70"/>
    </location>
</feature>
<sequence>MKPSDTLSLHITQNIRTDATTCQSNSSKHSYAKNKHTNPHAQPHNRRTTTLQKTKTKITKRKQTSNRRPTQTVLKLTLYANTFWQTKVK</sequence>
<dbReference type="PATRIC" id="fig|1122985.7.peg.62"/>
<gene>
    <name evidence="2" type="ORF">HMPREF1991_00055</name>
</gene>